<feature type="region of interest" description="Disordered" evidence="1">
    <location>
        <begin position="134"/>
        <end position="188"/>
    </location>
</feature>
<feature type="region of interest" description="Disordered" evidence="1">
    <location>
        <begin position="35"/>
        <end position="76"/>
    </location>
</feature>
<protein>
    <submittedName>
        <fullName evidence="2">Uncharacterized protein</fullName>
    </submittedName>
</protein>
<feature type="region of interest" description="Disordered" evidence="1">
    <location>
        <begin position="320"/>
        <end position="355"/>
    </location>
</feature>
<keyword evidence="3" id="KW-1185">Reference proteome</keyword>
<feature type="compositionally biased region" description="Polar residues" evidence="1">
    <location>
        <begin position="154"/>
        <end position="181"/>
    </location>
</feature>
<evidence type="ECO:0000313" key="3">
    <source>
        <dbReference type="Proteomes" id="UP001295684"/>
    </source>
</evidence>
<dbReference type="Proteomes" id="UP001295684">
    <property type="component" value="Unassembled WGS sequence"/>
</dbReference>
<gene>
    <name evidence="2" type="ORF">ECRASSUSDP1_LOCUS12896</name>
</gene>
<comment type="caution">
    <text evidence="2">The sequence shown here is derived from an EMBL/GenBank/DDBJ whole genome shotgun (WGS) entry which is preliminary data.</text>
</comment>
<accession>A0AAD1UR34</accession>
<organism evidence="2 3">
    <name type="scientific">Euplotes crassus</name>
    <dbReference type="NCBI Taxonomy" id="5936"/>
    <lineage>
        <taxon>Eukaryota</taxon>
        <taxon>Sar</taxon>
        <taxon>Alveolata</taxon>
        <taxon>Ciliophora</taxon>
        <taxon>Intramacronucleata</taxon>
        <taxon>Spirotrichea</taxon>
        <taxon>Hypotrichia</taxon>
        <taxon>Euplotida</taxon>
        <taxon>Euplotidae</taxon>
        <taxon>Moneuplotes</taxon>
    </lineage>
</organism>
<name>A0AAD1UR34_EUPCR</name>
<evidence type="ECO:0000313" key="2">
    <source>
        <dbReference type="EMBL" id="CAI2371572.1"/>
    </source>
</evidence>
<dbReference type="EMBL" id="CAMPGE010012816">
    <property type="protein sequence ID" value="CAI2371572.1"/>
    <property type="molecule type" value="Genomic_DNA"/>
</dbReference>
<reference evidence="2" key="1">
    <citation type="submission" date="2023-07" db="EMBL/GenBank/DDBJ databases">
        <authorList>
            <consortium name="AG Swart"/>
            <person name="Singh M."/>
            <person name="Singh A."/>
            <person name="Seah K."/>
            <person name="Emmerich C."/>
        </authorList>
    </citation>
    <scope>NUCLEOTIDE SEQUENCE</scope>
    <source>
        <strain evidence="2">DP1</strain>
    </source>
</reference>
<dbReference type="AlphaFoldDB" id="A0AAD1UR34"/>
<evidence type="ECO:0000256" key="1">
    <source>
        <dbReference type="SAM" id="MobiDB-lite"/>
    </source>
</evidence>
<feature type="compositionally biased region" description="Basic and acidic residues" evidence="1">
    <location>
        <begin position="52"/>
        <end position="73"/>
    </location>
</feature>
<feature type="region of interest" description="Disordered" evidence="1">
    <location>
        <begin position="106"/>
        <end position="125"/>
    </location>
</feature>
<proteinExistence type="predicted"/>
<sequence length="355" mass="40237">MSSHGKESEGGSIYEKFKQNTQKIFNEDSFKQGLDKGYQMLNERQISKNSNRRHDNKDPRNYSEVKPKSRNNENELDDAINTRVESMISHPSGSFNSSLQKSGLKIKLSPKKNSGNPIKLDKNLKSIEKRILQKMKNKNNPSSPPPLMKMPSIERTNSPNFMQSSSGCIRDSQYSNKQMKNSRYKDIDDQDSTIMNLAKSKLNQRLEKSKMSQSIRQTVAGSFRPNDPDSIMNSIQVPKPMNDHHSEYDMYNSYGSSNGFGDEKRLSNKMMYKIKASFKYRDEVETAETDSFFSSKFSKFNVPPNGDGRPIIKPNKNMVEGMKKMHGNGGSGPTNFPNISKKVPDCNNGSLPSIK</sequence>